<dbReference type="Proteomes" id="UP001311915">
    <property type="component" value="Unassembled WGS sequence"/>
</dbReference>
<feature type="region of interest" description="Disordered" evidence="1">
    <location>
        <begin position="1"/>
        <end position="142"/>
    </location>
</feature>
<name>A0AAV9M9X9_9SOLN</name>
<evidence type="ECO:0000256" key="1">
    <source>
        <dbReference type="SAM" id="MobiDB-lite"/>
    </source>
</evidence>
<organism evidence="2 3">
    <name type="scientific">Solanum pinnatisectum</name>
    <name type="common">tansyleaf nightshade</name>
    <dbReference type="NCBI Taxonomy" id="50273"/>
    <lineage>
        <taxon>Eukaryota</taxon>
        <taxon>Viridiplantae</taxon>
        <taxon>Streptophyta</taxon>
        <taxon>Embryophyta</taxon>
        <taxon>Tracheophyta</taxon>
        <taxon>Spermatophyta</taxon>
        <taxon>Magnoliopsida</taxon>
        <taxon>eudicotyledons</taxon>
        <taxon>Gunneridae</taxon>
        <taxon>Pentapetalae</taxon>
        <taxon>asterids</taxon>
        <taxon>lamiids</taxon>
        <taxon>Solanales</taxon>
        <taxon>Solanaceae</taxon>
        <taxon>Solanoideae</taxon>
        <taxon>Solaneae</taxon>
        <taxon>Solanum</taxon>
    </lineage>
</organism>
<proteinExistence type="predicted"/>
<keyword evidence="3" id="KW-1185">Reference proteome</keyword>
<reference evidence="2 3" key="1">
    <citation type="submission" date="2023-10" db="EMBL/GenBank/DDBJ databases">
        <title>Genome-Wide Identification Analysis in wild type Solanum Pinnatisectum Reveals Some Genes Defensing Phytophthora Infestans.</title>
        <authorList>
            <person name="Sun C."/>
        </authorList>
    </citation>
    <scope>NUCLEOTIDE SEQUENCE [LARGE SCALE GENOMIC DNA]</scope>
    <source>
        <strain evidence="2">LQN</strain>
        <tissue evidence="2">Leaf</tissue>
    </source>
</reference>
<protein>
    <submittedName>
        <fullName evidence="2">Uncharacterized protein</fullName>
    </submittedName>
</protein>
<sequence length="197" mass="22956">MDNVCSIKRRDEEFKRMKEREDDKKNKTKAEQEINVQVQDNGKTEINIRSQLPQQMPPRRQDRHNEMQGQTQENIQITGQKQDSAIPQHSQHEQEINSKEAQWQTQKKKQNRNQEQASSKTMWRPVSPQHKSSKESNQQEAAASGILSTIQIHNNYTNLEVQEPQNMNQAEEGGNNRMLVKKPINTRVKQGPIHSEL</sequence>
<evidence type="ECO:0000313" key="2">
    <source>
        <dbReference type="EMBL" id="KAK4733714.1"/>
    </source>
</evidence>
<accession>A0AAV9M9X9</accession>
<evidence type="ECO:0000313" key="3">
    <source>
        <dbReference type="Proteomes" id="UP001311915"/>
    </source>
</evidence>
<gene>
    <name evidence="2" type="ORF">R3W88_007975</name>
</gene>
<feature type="compositionally biased region" description="Basic and acidic residues" evidence="1">
    <location>
        <begin position="8"/>
        <end position="32"/>
    </location>
</feature>
<comment type="caution">
    <text evidence="2">The sequence shown here is derived from an EMBL/GenBank/DDBJ whole genome shotgun (WGS) entry which is preliminary data.</text>
</comment>
<feature type="compositionally biased region" description="Polar residues" evidence="1">
    <location>
        <begin position="67"/>
        <end position="89"/>
    </location>
</feature>
<dbReference type="AlphaFoldDB" id="A0AAV9M9X9"/>
<dbReference type="EMBL" id="JAWPEI010000002">
    <property type="protein sequence ID" value="KAK4733714.1"/>
    <property type="molecule type" value="Genomic_DNA"/>
</dbReference>